<accession>A0A835AAN0</accession>
<comment type="caution">
    <text evidence="1">The sequence shown here is derived from an EMBL/GenBank/DDBJ whole genome shotgun (WGS) entry which is preliminary data.</text>
</comment>
<gene>
    <name evidence="1" type="ORF">HU200_059450</name>
</gene>
<dbReference type="Proteomes" id="UP000636709">
    <property type="component" value="Unassembled WGS sequence"/>
</dbReference>
<protein>
    <submittedName>
        <fullName evidence="1">Uncharacterized protein</fullName>
    </submittedName>
</protein>
<sequence length="181" mass="20310">MGHLLVTKTCADIKRHDWGWLPDDVCESRLRQDKRSAAAKHPRDLALIAMSLASTPSSTRKPSAIPVCSAMVYGYNNKLQAGAQHQLAPVDYFDCARRLRRGTAKCWFRVINTPDVKKLVIKEVYEALYRTELVAAHGRRDARHRDQGSRATAMDLGRFNPDRLHVIAAMFGVTTLLGIQV</sequence>
<evidence type="ECO:0000313" key="2">
    <source>
        <dbReference type="Proteomes" id="UP000636709"/>
    </source>
</evidence>
<evidence type="ECO:0000313" key="1">
    <source>
        <dbReference type="EMBL" id="KAF8657990.1"/>
    </source>
</evidence>
<dbReference type="AlphaFoldDB" id="A0A835AAN0"/>
<name>A0A835AAN0_9POAL</name>
<dbReference type="EMBL" id="JACEFO010002484">
    <property type="protein sequence ID" value="KAF8657990.1"/>
    <property type="molecule type" value="Genomic_DNA"/>
</dbReference>
<reference evidence="1" key="1">
    <citation type="submission" date="2020-07" db="EMBL/GenBank/DDBJ databases">
        <title>Genome sequence and genetic diversity analysis of an under-domesticated orphan crop, white fonio (Digitaria exilis).</title>
        <authorList>
            <person name="Bennetzen J.L."/>
            <person name="Chen S."/>
            <person name="Ma X."/>
            <person name="Wang X."/>
            <person name="Yssel A.E.J."/>
            <person name="Chaluvadi S.R."/>
            <person name="Johnson M."/>
            <person name="Gangashetty P."/>
            <person name="Hamidou F."/>
            <person name="Sanogo M.D."/>
            <person name="Zwaenepoel A."/>
            <person name="Wallace J."/>
            <person name="Van De Peer Y."/>
            <person name="Van Deynze A."/>
        </authorList>
    </citation>
    <scope>NUCLEOTIDE SEQUENCE</scope>
    <source>
        <tissue evidence="1">Leaves</tissue>
    </source>
</reference>
<organism evidence="1 2">
    <name type="scientific">Digitaria exilis</name>
    <dbReference type="NCBI Taxonomy" id="1010633"/>
    <lineage>
        <taxon>Eukaryota</taxon>
        <taxon>Viridiplantae</taxon>
        <taxon>Streptophyta</taxon>
        <taxon>Embryophyta</taxon>
        <taxon>Tracheophyta</taxon>
        <taxon>Spermatophyta</taxon>
        <taxon>Magnoliopsida</taxon>
        <taxon>Liliopsida</taxon>
        <taxon>Poales</taxon>
        <taxon>Poaceae</taxon>
        <taxon>PACMAD clade</taxon>
        <taxon>Panicoideae</taxon>
        <taxon>Panicodae</taxon>
        <taxon>Paniceae</taxon>
        <taxon>Anthephorinae</taxon>
        <taxon>Digitaria</taxon>
    </lineage>
</organism>
<proteinExistence type="predicted"/>
<keyword evidence="2" id="KW-1185">Reference proteome</keyword>